<proteinExistence type="predicted"/>
<organism evidence="2 3">
    <name type="scientific">Exaiptasia diaphana</name>
    <name type="common">Tropical sea anemone</name>
    <name type="synonym">Aiptasia pulchella</name>
    <dbReference type="NCBI Taxonomy" id="2652724"/>
    <lineage>
        <taxon>Eukaryota</taxon>
        <taxon>Metazoa</taxon>
        <taxon>Cnidaria</taxon>
        <taxon>Anthozoa</taxon>
        <taxon>Hexacorallia</taxon>
        <taxon>Actiniaria</taxon>
        <taxon>Aiptasiidae</taxon>
        <taxon>Exaiptasia</taxon>
    </lineage>
</organism>
<dbReference type="KEGG" id="epa:110250682"/>
<dbReference type="PANTHER" id="PTHR31424">
    <property type="entry name" value="PROTEIN CBG23806"/>
    <property type="match status" value="1"/>
</dbReference>
<protein>
    <submittedName>
        <fullName evidence="2">Uncharacterized protein</fullName>
    </submittedName>
</protein>
<dbReference type="AlphaFoldDB" id="A0A913Y0U0"/>
<dbReference type="GeneID" id="110250682"/>
<feature type="chain" id="PRO_5037839248" evidence="1">
    <location>
        <begin position="24"/>
        <end position="470"/>
    </location>
</feature>
<dbReference type="PANTHER" id="PTHR31424:SF3">
    <property type="entry name" value="RING-TYPE DOMAIN-CONTAINING PROTEIN"/>
    <property type="match status" value="1"/>
</dbReference>
<dbReference type="Proteomes" id="UP000887567">
    <property type="component" value="Unplaced"/>
</dbReference>
<evidence type="ECO:0000313" key="3">
    <source>
        <dbReference type="Proteomes" id="UP000887567"/>
    </source>
</evidence>
<reference evidence="2" key="1">
    <citation type="submission" date="2022-11" db="UniProtKB">
        <authorList>
            <consortium name="EnsemblMetazoa"/>
        </authorList>
    </citation>
    <scope>IDENTIFICATION</scope>
</reference>
<keyword evidence="3" id="KW-1185">Reference proteome</keyword>
<dbReference type="RefSeq" id="XP_020912962.1">
    <property type="nucleotide sequence ID" value="XM_021057303.2"/>
</dbReference>
<sequence>MLKSGTFVILSFSILQTGDLVMSSKGNRTIAIVNGPESYDTLQDSFAEIFKQINKVIKDGKVQIDKDDTPIEIFLGGDYKFLLMVMGFSGATSDYACLWCLVHKLMRRDMSHDLKYFNEENVRTLQTIREWCKEKKYSCIQEPLLNIDTDHIILDELHLMLRISDRLLENVIKEVMQKDGIEDFDKKRHKDTGLNLKKLITVINDIGLTFAIWEKKNADGKGSGTYDWTSLVGSDKKKLLKLLPEKLEQGDILFQDTKNTVIQLWKDFDSLYTLINTTSDSNDFHLQVFEKSKAFINLFISLGGLRIGYEKKRVTPYMHALVYHVPIFIKNYKNFKHFTGQGIEKNNDDAKRIYFQKSNKWDAAKDILLLEHRQIELKHCEREKRKYDKKNTDYWEEGIIEKRKKRSRASLIEKPNVESPQSQDIDLGTSDHYLKMTLKQLRQEIKSKNKAVKGLHKMKRPELIALLKNA</sequence>
<dbReference type="OrthoDB" id="5989200at2759"/>
<accession>A0A913Y0U0</accession>
<dbReference type="EnsemblMetazoa" id="XM_021057303.2">
    <property type="protein sequence ID" value="XP_020912962.1"/>
    <property type="gene ID" value="LOC110250682"/>
</dbReference>
<feature type="signal peptide" evidence="1">
    <location>
        <begin position="1"/>
        <end position="23"/>
    </location>
</feature>
<evidence type="ECO:0000313" key="2">
    <source>
        <dbReference type="EnsemblMetazoa" id="XP_020912962.1"/>
    </source>
</evidence>
<keyword evidence="1" id="KW-0732">Signal</keyword>
<name>A0A913Y0U0_EXADI</name>
<dbReference type="OMA" id="QTIREWC"/>
<evidence type="ECO:0000256" key="1">
    <source>
        <dbReference type="SAM" id="SignalP"/>
    </source>
</evidence>